<name>A0A1G4HZ77_TRYEQ</name>
<proteinExistence type="predicted"/>
<evidence type="ECO:0000313" key="1">
    <source>
        <dbReference type="EMBL" id="SCU64647.1"/>
    </source>
</evidence>
<reference evidence="1" key="1">
    <citation type="submission" date="2016-09" db="EMBL/GenBank/DDBJ databases">
        <authorList>
            <person name="Hebert L."/>
            <person name="Moumen B."/>
        </authorList>
    </citation>
    <scope>NUCLEOTIDE SEQUENCE [LARGE SCALE GENOMIC DNA]</scope>
    <source>
        <strain evidence="1">OVI</strain>
    </source>
</reference>
<protein>
    <submittedName>
        <fullName evidence="1">Uncharacterized protein</fullName>
    </submittedName>
</protein>
<dbReference type="GeneID" id="92381213"/>
<comment type="caution">
    <text evidence="1">The sequence shown here is derived from an EMBL/GenBank/DDBJ whole genome shotgun (WGS) entry which is preliminary data.</text>
</comment>
<sequence length="1456" mass="159401">MSSGAVLAAKIRKNRQLRLLAAQRRHIRSRFKEVFGSAKVRTTRLNSNYFESNVYLRVNALCSLHIASAAAESAAEAEERAHGAALSLVNTKAGLRHMLQCVDSDVFAELDATLKSMDAKVVVHLLRVPDSEGGDTLRSEGMPTQFMTTVTAELPLSDAEPGGGWEELSQNEPTGGIAICRGEGGSPRDAIKVGFALALEELDRYAVEELESREVEAWRFLNCYEEGLRVYDWDGDFLSLYLCGSLCASQETTWWSSLAHRRGAQRVKLLSREGWESLSLVAVDSVENETELRLPLTSPPEAFRRIVLSRNGSAVQLQYGSALAWPSCWVVGSVLMRLCGVLQSALPTCDTSRSPRGAKPTPMLPLLQGGVSFQEARTLLGLLQHSPSVMQLSIERGLFALNGLAASRFVSITRRPCLSGCTLPVIALDLVPASGSGGPLLVSAHLRIVGLPHDESGAYHYRKFLEEMVATSGSGTQAEQVKLSKSQDGRSFAQVGLLGNIWRLICTAAAAVAPDSTTTHRDFTLWSPSVYWTSDGELQKHRDDQNNWLLDHIGELFSRDAQVSEVSIPGDVLNKALLITSESLGMQSLQLCHVVRDLMYTFGHFLYRCSLTKWRTVLSTTDSTVFQLSVQDTVQQQQYEQSAFYCPDLLLMLQDIRLALRLPQCSFPVLEFFQKAVHDVPLRVRQIAAGNFGDVDVYTRIVAHWGTNLRVEMESGPQHGVCEKVPVQPDNEKNKGPLRLLFLVVSALYNRVFPRRVSVPLIGLNSPTARRSIDFLLHSWFMAPPQVRCFEIDTRAARWLLGKDEEVQLVADYIVRAMLFYDFLGQRVLFAETHAPTVEEAVRRVNELAVLLNMPDCDNFPRRPGGCVTRGKTSGAAIGYCATTDMHVDSEVAALLEALETTTRTQPRVCFVSTGAPSSPCVEGVVEVLVSQYDIRTTATVKESRGVIPSLSLACREALRIAARVVPGVGALNVESLLQVAADAAPLLPRDGFPHFDARFYTPANLLGELLQGVAGRYDCTYTSDTTAGEIVCSLHIHKISIYENSAHASPFFLLGVGRGRTKRDAWAAAAVQALRGNFPEFQQQLDRHRALCELLLRPNDLFLLGLTSGFTVTVSRRAEELGGGFECRVKSVQSVTASGDGDRTSELVITRNATHAAHAYIEAVDSLLLSLRRDGRGGVVDYSSIGGGGFARWDPTSNYAKSVWHACYGALGVAVGGKVALRFERVCEDDGDYRNNVPVVVRLVVRTLTPEKNDETGGKDGDGTRWRTAETGIVSVHQHCIAGYNHLAGASRGRPASGGHVLFVSTRLLSEAVEKYVDNHTREEMGWLLSLLQWRKGENNNCPRLNIKRRIELLVELTFGCQCRVVVNPSNGASLVAQAGIWLPGPSVRSPRVPMVIAACSARTTAQALLELQQEVNLMLEPLWAMTTQVCSCSGGAEELGSSTVRFPPQAASTA</sequence>
<dbReference type="VEuPathDB" id="TriTrypDB:TEOVI_000727900"/>
<gene>
    <name evidence="1" type="ORF">TEOVI_000727900</name>
</gene>
<evidence type="ECO:0000313" key="2">
    <source>
        <dbReference type="Proteomes" id="UP000195570"/>
    </source>
</evidence>
<organism evidence="1 2">
    <name type="scientific">Trypanosoma equiperdum</name>
    <dbReference type="NCBI Taxonomy" id="5694"/>
    <lineage>
        <taxon>Eukaryota</taxon>
        <taxon>Discoba</taxon>
        <taxon>Euglenozoa</taxon>
        <taxon>Kinetoplastea</taxon>
        <taxon>Metakinetoplastina</taxon>
        <taxon>Trypanosomatida</taxon>
        <taxon>Trypanosomatidae</taxon>
        <taxon>Trypanosoma</taxon>
    </lineage>
</organism>
<dbReference type="RefSeq" id="XP_067076369.1">
    <property type="nucleotide sequence ID" value="XM_067220268.1"/>
</dbReference>
<dbReference type="EMBL" id="CZPT02000119">
    <property type="protein sequence ID" value="SCU64647.1"/>
    <property type="molecule type" value="Genomic_DNA"/>
</dbReference>
<dbReference type="Proteomes" id="UP000195570">
    <property type="component" value="Unassembled WGS sequence"/>
</dbReference>
<keyword evidence="2" id="KW-1185">Reference proteome</keyword>
<accession>A0A1G4HZ77</accession>